<proteinExistence type="predicted"/>
<accession>A0A3M6TDG9</accession>
<dbReference type="AlphaFoldDB" id="A0A3M6TDG9"/>
<dbReference type="Proteomes" id="UP000275408">
    <property type="component" value="Unassembled WGS sequence"/>
</dbReference>
<gene>
    <name evidence="1" type="ORF">pdam_00005972</name>
</gene>
<comment type="caution">
    <text evidence="1">The sequence shown here is derived from an EMBL/GenBank/DDBJ whole genome shotgun (WGS) entry which is preliminary data.</text>
</comment>
<evidence type="ECO:0000313" key="2">
    <source>
        <dbReference type="Proteomes" id="UP000275408"/>
    </source>
</evidence>
<reference evidence="1 2" key="1">
    <citation type="journal article" date="2018" name="Sci. Rep.">
        <title>Comparative analysis of the Pocillopora damicornis genome highlights role of immune system in coral evolution.</title>
        <authorList>
            <person name="Cunning R."/>
            <person name="Bay R.A."/>
            <person name="Gillette P."/>
            <person name="Baker A.C."/>
            <person name="Traylor-Knowles N."/>
        </authorList>
    </citation>
    <scope>NUCLEOTIDE SEQUENCE [LARGE SCALE GENOMIC DNA]</scope>
    <source>
        <strain evidence="1">RSMAS</strain>
        <tissue evidence="1">Whole animal</tissue>
    </source>
</reference>
<dbReference type="EMBL" id="RCHS01003817">
    <property type="protein sequence ID" value="RMX39391.1"/>
    <property type="molecule type" value="Genomic_DNA"/>
</dbReference>
<protein>
    <submittedName>
        <fullName evidence="1">Uncharacterized protein</fullName>
    </submittedName>
</protein>
<keyword evidence="2" id="KW-1185">Reference proteome</keyword>
<sequence length="357" mass="39973">MKSYLSIALLSKNPCEEKSLSKRLDEIEKMKKKILRESAAKMSSFALQHLYIAKYYDAKNGEQCRPPPKVSQNGACPLPRLAEKPKQSMSPYFLDRAELNADCTTSMPKSRGSLSEKCLLLTPKSTGQDHALVESKAPSISSGPNYVPRIASAQKSEPKYRRSVSDVVAPIPSLMFVGEDAESEDASRRFNAWDLKEVKENLKSCNNALLKRKVSQYLAPKLEDIVLEGCKRKESESVPKDDCEAAPDEGRKAVVPIQRRQRRATVAGERPSLTREFNRWQKTVKLVKDLPKHEQAEILRGACFLRMTVPGFNSAPIKTEASRPPTQLQNISTLIPPRALKIKHSTLDPLKFAARTK</sequence>
<name>A0A3M6TDG9_POCDA</name>
<organism evidence="1 2">
    <name type="scientific">Pocillopora damicornis</name>
    <name type="common">Cauliflower coral</name>
    <name type="synonym">Millepora damicornis</name>
    <dbReference type="NCBI Taxonomy" id="46731"/>
    <lineage>
        <taxon>Eukaryota</taxon>
        <taxon>Metazoa</taxon>
        <taxon>Cnidaria</taxon>
        <taxon>Anthozoa</taxon>
        <taxon>Hexacorallia</taxon>
        <taxon>Scleractinia</taxon>
        <taxon>Astrocoeniina</taxon>
        <taxon>Pocilloporidae</taxon>
        <taxon>Pocillopora</taxon>
    </lineage>
</organism>
<evidence type="ECO:0000313" key="1">
    <source>
        <dbReference type="EMBL" id="RMX39391.1"/>
    </source>
</evidence>